<feature type="compositionally biased region" description="Low complexity" evidence="1">
    <location>
        <begin position="102"/>
        <end position="116"/>
    </location>
</feature>
<feature type="region of interest" description="Disordered" evidence="1">
    <location>
        <begin position="90"/>
        <end position="116"/>
    </location>
</feature>
<comment type="caution">
    <text evidence="2">The sequence shown here is derived from an EMBL/GenBank/DDBJ whole genome shotgun (WGS) entry which is preliminary data.</text>
</comment>
<evidence type="ECO:0000256" key="1">
    <source>
        <dbReference type="SAM" id="MobiDB-lite"/>
    </source>
</evidence>
<protein>
    <submittedName>
        <fullName evidence="2">Uncharacterized protein</fullName>
    </submittedName>
</protein>
<evidence type="ECO:0000313" key="3">
    <source>
        <dbReference type="Proteomes" id="UP000729402"/>
    </source>
</evidence>
<dbReference type="Proteomes" id="UP000729402">
    <property type="component" value="Unassembled WGS sequence"/>
</dbReference>
<proteinExistence type="predicted"/>
<dbReference type="EMBL" id="JAAALK010000288">
    <property type="protein sequence ID" value="KAG8052807.1"/>
    <property type="molecule type" value="Genomic_DNA"/>
</dbReference>
<sequence>MCRRRANLLIYHIHQRGKQLAGQPATPAGAVAFSQVGITLLHDHACLLLISCRAASVDEVGDPGDVRANDGSGGVVWDGTIPAETLEHLLPQGSPDSTLCTGSSSIRPRSRGSNLP</sequence>
<reference evidence="2" key="2">
    <citation type="submission" date="2021-02" db="EMBL/GenBank/DDBJ databases">
        <authorList>
            <person name="Kimball J.A."/>
            <person name="Haas M.W."/>
            <person name="Macchietto M."/>
            <person name="Kono T."/>
            <person name="Duquette J."/>
            <person name="Shao M."/>
        </authorList>
    </citation>
    <scope>NUCLEOTIDE SEQUENCE</scope>
    <source>
        <tissue evidence="2">Fresh leaf tissue</tissue>
    </source>
</reference>
<name>A0A8J5RRH9_ZIZPA</name>
<organism evidence="2 3">
    <name type="scientific">Zizania palustris</name>
    <name type="common">Northern wild rice</name>
    <dbReference type="NCBI Taxonomy" id="103762"/>
    <lineage>
        <taxon>Eukaryota</taxon>
        <taxon>Viridiplantae</taxon>
        <taxon>Streptophyta</taxon>
        <taxon>Embryophyta</taxon>
        <taxon>Tracheophyta</taxon>
        <taxon>Spermatophyta</taxon>
        <taxon>Magnoliopsida</taxon>
        <taxon>Liliopsida</taxon>
        <taxon>Poales</taxon>
        <taxon>Poaceae</taxon>
        <taxon>BOP clade</taxon>
        <taxon>Oryzoideae</taxon>
        <taxon>Oryzeae</taxon>
        <taxon>Zizaniinae</taxon>
        <taxon>Zizania</taxon>
    </lineage>
</organism>
<gene>
    <name evidence="2" type="ORF">GUJ93_ZPchr0001g29383</name>
</gene>
<keyword evidence="3" id="KW-1185">Reference proteome</keyword>
<accession>A0A8J5RRH9</accession>
<reference evidence="2" key="1">
    <citation type="journal article" date="2021" name="bioRxiv">
        <title>Whole Genome Assembly and Annotation of Northern Wild Rice, Zizania palustris L., Supports a Whole Genome Duplication in the Zizania Genus.</title>
        <authorList>
            <person name="Haas M."/>
            <person name="Kono T."/>
            <person name="Macchietto M."/>
            <person name="Millas R."/>
            <person name="McGilp L."/>
            <person name="Shao M."/>
            <person name="Duquette J."/>
            <person name="Hirsch C.N."/>
            <person name="Kimball J."/>
        </authorList>
    </citation>
    <scope>NUCLEOTIDE SEQUENCE</scope>
    <source>
        <tissue evidence="2">Fresh leaf tissue</tissue>
    </source>
</reference>
<evidence type="ECO:0000313" key="2">
    <source>
        <dbReference type="EMBL" id="KAG8052807.1"/>
    </source>
</evidence>
<dbReference type="AlphaFoldDB" id="A0A8J5RRH9"/>